<dbReference type="AlphaFoldDB" id="A0A9X3IRU5"/>
<dbReference type="Proteomes" id="UP001150830">
    <property type="component" value="Unassembled WGS sequence"/>
</dbReference>
<dbReference type="PANTHER" id="PTHR30024">
    <property type="entry name" value="ALIPHATIC SULFONATES-BINDING PROTEIN-RELATED"/>
    <property type="match status" value="1"/>
</dbReference>
<evidence type="ECO:0000256" key="1">
    <source>
        <dbReference type="ARBA" id="ARBA00004418"/>
    </source>
</evidence>
<protein>
    <submittedName>
        <fullName evidence="4">ABC transporter substrate-binding protein</fullName>
    </submittedName>
</protein>
<keyword evidence="3" id="KW-0732">Signal</keyword>
<comment type="similarity">
    <text evidence="2">Belongs to the bacterial solute-binding protein SsuA/TauA family.</text>
</comment>
<evidence type="ECO:0000313" key="5">
    <source>
        <dbReference type="Proteomes" id="UP001150830"/>
    </source>
</evidence>
<comment type="caution">
    <text evidence="4">The sequence shown here is derived from an EMBL/GenBank/DDBJ whole genome shotgun (WGS) entry which is preliminary data.</text>
</comment>
<name>A0A9X3IRU5_9GAMM</name>
<proteinExistence type="inferred from homology"/>
<dbReference type="PANTHER" id="PTHR30024:SF47">
    <property type="entry name" value="TAURINE-BINDING PERIPLASMIC PROTEIN"/>
    <property type="match status" value="1"/>
</dbReference>
<gene>
    <name evidence="4" type="ORF">OUO13_08520</name>
</gene>
<dbReference type="PROSITE" id="PS51257">
    <property type="entry name" value="PROKAR_LIPOPROTEIN"/>
    <property type="match status" value="1"/>
</dbReference>
<dbReference type="RefSeq" id="WP_283173439.1">
    <property type="nucleotide sequence ID" value="NZ_JAPNOA010000025.1"/>
</dbReference>
<keyword evidence="5" id="KW-1185">Reference proteome</keyword>
<dbReference type="Pfam" id="PF13379">
    <property type="entry name" value="NMT1_2"/>
    <property type="match status" value="1"/>
</dbReference>
<organism evidence="4 5">
    <name type="scientific">Parathalassolituus penaei</name>
    <dbReference type="NCBI Taxonomy" id="2997323"/>
    <lineage>
        <taxon>Bacteria</taxon>
        <taxon>Pseudomonadati</taxon>
        <taxon>Pseudomonadota</taxon>
        <taxon>Gammaproteobacteria</taxon>
        <taxon>Oceanospirillales</taxon>
        <taxon>Oceanospirillaceae</taxon>
        <taxon>Parathalassolituus</taxon>
    </lineage>
</organism>
<evidence type="ECO:0000256" key="2">
    <source>
        <dbReference type="ARBA" id="ARBA00010742"/>
    </source>
</evidence>
<evidence type="ECO:0000313" key="4">
    <source>
        <dbReference type="EMBL" id="MCY0965226.1"/>
    </source>
</evidence>
<dbReference type="EMBL" id="JAPNOA010000025">
    <property type="protein sequence ID" value="MCY0965226.1"/>
    <property type="molecule type" value="Genomic_DNA"/>
</dbReference>
<dbReference type="SUPFAM" id="SSF53850">
    <property type="entry name" value="Periplasmic binding protein-like II"/>
    <property type="match status" value="1"/>
</dbReference>
<dbReference type="Gene3D" id="3.40.190.10">
    <property type="entry name" value="Periplasmic binding protein-like II"/>
    <property type="match status" value="2"/>
</dbReference>
<accession>A0A9X3IRU5</accession>
<comment type="subcellular location">
    <subcellularLocation>
        <location evidence="1">Periplasm</location>
    </subcellularLocation>
</comment>
<sequence>MLLRLLLIFNVVSLLSGCLSEPPTLLRIGTNIWPGYEPFYLAREYQWFQSEQIRLVEFGSAVDVMDALRQGRLEGGGLTLDEALMLTAEGIDLTVVLVCDQSEGADVVMAKPEIQQLKDLQGKRIAAETSAVGALMLESTLQAAGMTMDDIQLVSLEPREQLQAFEHNQLDAAVTFEPYKSRLARMGAHVLFSSKELPGQILDVLVVRTDALERHQQALRYLIGAYFQAREEILQANNNVLDILNRRLHLTRPELLNAYDGLILPTLEENRSWLDTPPGRLHGRAVALADLMYRQGLASSPDANIRTTAELLPVPRS</sequence>
<reference evidence="4" key="1">
    <citation type="submission" date="2022-11" db="EMBL/GenBank/DDBJ databases">
        <title>Parathalassolutuus dongxingensis gen. nov., sp. nov., a novel member of family Oceanospirillaceae isolated from a coastal shrimp pond in Guangxi, China.</title>
        <authorList>
            <person name="Chen H."/>
        </authorList>
    </citation>
    <scope>NUCLEOTIDE SEQUENCE</scope>
    <source>
        <strain evidence="4">G-43</strain>
    </source>
</reference>
<dbReference type="GO" id="GO:0042597">
    <property type="term" value="C:periplasmic space"/>
    <property type="evidence" value="ECO:0007669"/>
    <property type="project" value="UniProtKB-SubCell"/>
</dbReference>
<evidence type="ECO:0000256" key="3">
    <source>
        <dbReference type="ARBA" id="ARBA00022729"/>
    </source>
</evidence>